<dbReference type="Pfam" id="PF07857">
    <property type="entry name" value="TMEM144"/>
    <property type="match status" value="1"/>
</dbReference>
<feature type="transmembrane region" description="Helical" evidence="6">
    <location>
        <begin position="159"/>
        <end position="178"/>
    </location>
</feature>
<evidence type="ECO:0000256" key="2">
    <source>
        <dbReference type="ARBA" id="ARBA00005731"/>
    </source>
</evidence>
<evidence type="ECO:0000313" key="7">
    <source>
        <dbReference type="EMBL" id="KAG0590397.1"/>
    </source>
</evidence>
<feature type="transmembrane region" description="Helical" evidence="6">
    <location>
        <begin position="241"/>
        <end position="262"/>
    </location>
</feature>
<keyword evidence="8" id="KW-1185">Reference proteome</keyword>
<feature type="transmembrane region" description="Helical" evidence="6">
    <location>
        <begin position="101"/>
        <end position="120"/>
    </location>
</feature>
<comment type="caution">
    <text evidence="7">The sequence shown here is derived from an EMBL/GenBank/DDBJ whole genome shotgun (WGS) entry which is preliminary data.</text>
</comment>
<name>A0A8T0J463_CERPU</name>
<keyword evidence="3 6" id="KW-0812">Transmembrane</keyword>
<keyword evidence="4 6" id="KW-1133">Transmembrane helix</keyword>
<dbReference type="AlphaFoldDB" id="A0A8T0J463"/>
<feature type="transmembrane region" description="Helical" evidence="6">
    <location>
        <begin position="127"/>
        <end position="147"/>
    </location>
</feature>
<feature type="transmembrane region" description="Helical" evidence="6">
    <location>
        <begin position="365"/>
        <end position="385"/>
    </location>
</feature>
<dbReference type="GO" id="GO:0016020">
    <property type="term" value="C:membrane"/>
    <property type="evidence" value="ECO:0007669"/>
    <property type="project" value="UniProtKB-SubCell"/>
</dbReference>
<feature type="transmembrane region" description="Helical" evidence="6">
    <location>
        <begin position="338"/>
        <end position="358"/>
    </location>
</feature>
<gene>
    <name evidence="7" type="ORF">KC19_1G096600</name>
</gene>
<dbReference type="Proteomes" id="UP000822688">
    <property type="component" value="Chromosome 1"/>
</dbReference>
<dbReference type="PANTHER" id="PTHR16119">
    <property type="entry name" value="TRANSMEMBRANE PROTEIN 144"/>
    <property type="match status" value="1"/>
</dbReference>
<comment type="similarity">
    <text evidence="2">Belongs to the TMEM144 family.</text>
</comment>
<reference evidence="7" key="1">
    <citation type="submission" date="2020-06" db="EMBL/GenBank/DDBJ databases">
        <title>WGS assembly of Ceratodon purpureus strain R40.</title>
        <authorList>
            <person name="Carey S.B."/>
            <person name="Jenkins J."/>
            <person name="Shu S."/>
            <person name="Lovell J.T."/>
            <person name="Sreedasyam A."/>
            <person name="Maumus F."/>
            <person name="Tiley G.P."/>
            <person name="Fernandez-Pozo N."/>
            <person name="Barry K."/>
            <person name="Chen C."/>
            <person name="Wang M."/>
            <person name="Lipzen A."/>
            <person name="Daum C."/>
            <person name="Saski C.A."/>
            <person name="Payton A.C."/>
            <person name="Mcbreen J.C."/>
            <person name="Conrad R.E."/>
            <person name="Kollar L.M."/>
            <person name="Olsson S."/>
            <person name="Huttunen S."/>
            <person name="Landis J.B."/>
            <person name="Wickett N.J."/>
            <person name="Johnson M.G."/>
            <person name="Rensing S.A."/>
            <person name="Grimwood J."/>
            <person name="Schmutz J."/>
            <person name="Mcdaniel S.F."/>
        </authorList>
    </citation>
    <scope>NUCLEOTIDE SEQUENCE</scope>
    <source>
        <strain evidence="7">R40</strain>
    </source>
</reference>
<protein>
    <submittedName>
        <fullName evidence="7">Uncharacterized protein</fullName>
    </submittedName>
</protein>
<dbReference type="InterPro" id="IPR010651">
    <property type="entry name" value="Sugar_transport"/>
</dbReference>
<proteinExistence type="inferred from homology"/>
<dbReference type="GO" id="GO:0015144">
    <property type="term" value="F:carbohydrate transmembrane transporter activity"/>
    <property type="evidence" value="ECO:0007669"/>
    <property type="project" value="InterPro"/>
</dbReference>
<feature type="transmembrane region" description="Helical" evidence="6">
    <location>
        <begin position="75"/>
        <end position="95"/>
    </location>
</feature>
<evidence type="ECO:0000256" key="1">
    <source>
        <dbReference type="ARBA" id="ARBA00004141"/>
    </source>
</evidence>
<keyword evidence="5 6" id="KW-0472">Membrane</keyword>
<evidence type="ECO:0000256" key="3">
    <source>
        <dbReference type="ARBA" id="ARBA00022692"/>
    </source>
</evidence>
<evidence type="ECO:0000256" key="6">
    <source>
        <dbReference type="SAM" id="Phobius"/>
    </source>
</evidence>
<dbReference type="InterPro" id="IPR012435">
    <property type="entry name" value="TMEM144"/>
</dbReference>
<evidence type="ECO:0000256" key="5">
    <source>
        <dbReference type="ARBA" id="ARBA00023136"/>
    </source>
</evidence>
<comment type="subcellular location">
    <subcellularLocation>
        <location evidence="1">Membrane</location>
        <topology evidence="1">Multi-pass membrane protein</topology>
    </subcellularLocation>
</comment>
<accession>A0A8T0J463</accession>
<evidence type="ECO:0000313" key="8">
    <source>
        <dbReference type="Proteomes" id="UP000822688"/>
    </source>
</evidence>
<feature type="transmembrane region" description="Helical" evidence="6">
    <location>
        <begin position="274"/>
        <end position="297"/>
    </location>
</feature>
<dbReference type="EMBL" id="CM026421">
    <property type="protein sequence ID" value="KAG0590397.1"/>
    <property type="molecule type" value="Genomic_DNA"/>
</dbReference>
<evidence type="ECO:0000256" key="4">
    <source>
        <dbReference type="ARBA" id="ARBA00022989"/>
    </source>
</evidence>
<sequence length="387" mass="41101">MAEMATRAGVGGGGDERFGLMGAMLEAAQWDEEKFMMAGGGKAIAVGVFLALLSAVANGSFAVMSKTRYMRRARVSPLIFNFWACMGVVISSLLVLFKYKFVFALQGLLSGVFFVLSFINTFRAVRLLGVAVAYGIWAGTAAVVSFMAREWMEGATKHFFLAGVAILVTFVGIVGVAWSGHMSWEPQEFYEDDDHTQALIQSQPSFAGWVQNRKLSNVAGQSDIGPKPKNILMGEPASRSFSAGVFSAVLAGILGGLVMIPAVTAPDGAKGNAFLPSFGIAVAIFTPIATALPYLSTSCEIPNLAAQDAAAPGIFSGFLWTVGNMLNILAVFYVGFSVAYPLFQCGLIVAGLWGMLYFEESSGNALVSLWAADIVVLIGIFLLSITH</sequence>
<feature type="transmembrane region" description="Helical" evidence="6">
    <location>
        <begin position="43"/>
        <end position="63"/>
    </location>
</feature>
<organism evidence="7 8">
    <name type="scientific">Ceratodon purpureus</name>
    <name type="common">Fire moss</name>
    <name type="synonym">Dicranum purpureum</name>
    <dbReference type="NCBI Taxonomy" id="3225"/>
    <lineage>
        <taxon>Eukaryota</taxon>
        <taxon>Viridiplantae</taxon>
        <taxon>Streptophyta</taxon>
        <taxon>Embryophyta</taxon>
        <taxon>Bryophyta</taxon>
        <taxon>Bryophytina</taxon>
        <taxon>Bryopsida</taxon>
        <taxon>Dicranidae</taxon>
        <taxon>Pseudoditrichales</taxon>
        <taxon>Ditrichaceae</taxon>
        <taxon>Ceratodon</taxon>
    </lineage>
</organism>
<dbReference type="PANTHER" id="PTHR16119:SF22">
    <property type="entry name" value="EAMA DOMAIN-CONTAINING PROTEIN"/>
    <property type="match status" value="1"/>
</dbReference>